<dbReference type="PROSITE" id="PS50127">
    <property type="entry name" value="UBC_2"/>
    <property type="match status" value="1"/>
</dbReference>
<dbReference type="InParanoid" id="A0A0G4EYE5"/>
<protein>
    <recommendedName>
        <fullName evidence="3">UBC core domain-containing protein</fullName>
    </recommendedName>
</protein>
<feature type="region of interest" description="Disordered" evidence="1">
    <location>
        <begin position="221"/>
        <end position="258"/>
    </location>
</feature>
<gene>
    <name evidence="4" type="ORF">Vbra_1543</name>
</gene>
<dbReference type="Proteomes" id="UP000041254">
    <property type="component" value="Unassembled WGS sequence"/>
</dbReference>
<dbReference type="PANTHER" id="PTHR24067">
    <property type="entry name" value="UBIQUITIN-CONJUGATING ENZYME E2"/>
    <property type="match status" value="1"/>
</dbReference>
<evidence type="ECO:0000256" key="2">
    <source>
        <dbReference type="SAM" id="Phobius"/>
    </source>
</evidence>
<dbReference type="AlphaFoldDB" id="A0A0G4EYE5"/>
<dbReference type="STRING" id="1169540.A0A0G4EYE5"/>
<keyword evidence="5" id="KW-1185">Reference proteome</keyword>
<dbReference type="VEuPathDB" id="CryptoDB:Vbra_1543"/>
<accession>A0A0G4EYE5</accession>
<dbReference type="PhylomeDB" id="A0A0G4EYE5"/>
<evidence type="ECO:0000259" key="3">
    <source>
        <dbReference type="PROSITE" id="PS50127"/>
    </source>
</evidence>
<dbReference type="SMART" id="SM00212">
    <property type="entry name" value="UBCc"/>
    <property type="match status" value="1"/>
</dbReference>
<feature type="domain" description="UBC core" evidence="3">
    <location>
        <begin position="18"/>
        <end position="179"/>
    </location>
</feature>
<dbReference type="InterPro" id="IPR000608">
    <property type="entry name" value="UBC"/>
</dbReference>
<dbReference type="Gene3D" id="3.10.110.10">
    <property type="entry name" value="Ubiquitin Conjugating Enzyme"/>
    <property type="match status" value="1"/>
</dbReference>
<dbReference type="SUPFAM" id="SSF54495">
    <property type="entry name" value="UBC-like"/>
    <property type="match status" value="1"/>
</dbReference>
<sequence length="334" mass="36447">MNANRHTQGNRSLTSRAQSIARILREQREMASHPSSHWYAAPIDLDDPYEWHFTLKGPDDTDFQGGMYHGRILLPQDYPFSPPSLYLLTPNGRFEVGKKICLSASSYHPELWQPAWGIRTILEALRAFFPTPGDGAIRSLDWDPHIRRKIAKESGGWVCPVCKKSNREIIESNCPAHDTDTERPPAPCPIKFSHEQQPNNKSNTTAEMANATTTSTLTEPAATEAAAAPGPSPALSASPAPPTGPSSGGHRVRRRPPSLHRGPVVWQLIKSFRDSVPRTRLDLLACGLDCLMLFLLGCVVVLLIELMWSPPLAPKMGSGQSGGAGAGLGAIDEL</sequence>
<evidence type="ECO:0000313" key="5">
    <source>
        <dbReference type="Proteomes" id="UP000041254"/>
    </source>
</evidence>
<keyword evidence="2" id="KW-0472">Membrane</keyword>
<organism evidence="4 5">
    <name type="scientific">Vitrella brassicaformis (strain CCMP3155)</name>
    <dbReference type="NCBI Taxonomy" id="1169540"/>
    <lineage>
        <taxon>Eukaryota</taxon>
        <taxon>Sar</taxon>
        <taxon>Alveolata</taxon>
        <taxon>Colpodellida</taxon>
        <taxon>Vitrellaceae</taxon>
        <taxon>Vitrella</taxon>
    </lineage>
</organism>
<dbReference type="OrthoDB" id="1158011at2759"/>
<dbReference type="InterPro" id="IPR050113">
    <property type="entry name" value="Ub_conjugating_enzyme"/>
</dbReference>
<keyword evidence="2" id="KW-0812">Transmembrane</keyword>
<evidence type="ECO:0000313" key="4">
    <source>
        <dbReference type="EMBL" id="CEM03470.1"/>
    </source>
</evidence>
<reference evidence="4 5" key="1">
    <citation type="submission" date="2014-11" db="EMBL/GenBank/DDBJ databases">
        <authorList>
            <person name="Zhu J."/>
            <person name="Qi W."/>
            <person name="Song R."/>
        </authorList>
    </citation>
    <scope>NUCLEOTIDE SEQUENCE [LARGE SCALE GENOMIC DNA]</scope>
</reference>
<dbReference type="OMA" id="YHGRITF"/>
<keyword evidence="2" id="KW-1133">Transmembrane helix</keyword>
<dbReference type="Pfam" id="PF00179">
    <property type="entry name" value="UQ_con"/>
    <property type="match status" value="1"/>
</dbReference>
<feature type="compositionally biased region" description="Low complexity" evidence="1">
    <location>
        <begin position="221"/>
        <end position="238"/>
    </location>
</feature>
<dbReference type="InterPro" id="IPR016135">
    <property type="entry name" value="UBQ-conjugating_enzyme/RWD"/>
</dbReference>
<dbReference type="CDD" id="cd23799">
    <property type="entry name" value="UBCc_UBE2J"/>
    <property type="match status" value="1"/>
</dbReference>
<dbReference type="FunFam" id="3.10.110.10:FF:000086">
    <property type="entry name" value="Ubiquitin-conjugating enzyme E2 J1"/>
    <property type="match status" value="1"/>
</dbReference>
<proteinExistence type="predicted"/>
<name>A0A0G4EYE5_VITBC</name>
<evidence type="ECO:0000256" key="1">
    <source>
        <dbReference type="SAM" id="MobiDB-lite"/>
    </source>
</evidence>
<dbReference type="EMBL" id="CDMY01000342">
    <property type="protein sequence ID" value="CEM03470.1"/>
    <property type="molecule type" value="Genomic_DNA"/>
</dbReference>
<feature type="region of interest" description="Disordered" evidence="1">
    <location>
        <begin position="173"/>
        <end position="203"/>
    </location>
</feature>
<feature type="transmembrane region" description="Helical" evidence="2">
    <location>
        <begin position="283"/>
        <end position="308"/>
    </location>
</feature>